<dbReference type="Pfam" id="PF04535">
    <property type="entry name" value="CASP_dom"/>
    <property type="match status" value="1"/>
</dbReference>
<feature type="transmembrane region" description="Helical" evidence="9">
    <location>
        <begin position="127"/>
        <end position="155"/>
    </location>
</feature>
<dbReference type="OMA" id="WLAFCNQ"/>
<feature type="transmembrane region" description="Helical" evidence="9">
    <location>
        <begin position="175"/>
        <end position="202"/>
    </location>
</feature>
<comment type="similarity">
    <text evidence="2 9">Belongs to the Casparian strip membrane proteins (CASP) family.</text>
</comment>
<dbReference type="InterPro" id="IPR006702">
    <property type="entry name" value="CASP_dom"/>
</dbReference>
<evidence type="ECO:0000256" key="4">
    <source>
        <dbReference type="ARBA" id="ARBA00022692"/>
    </source>
</evidence>
<evidence type="ECO:0000256" key="5">
    <source>
        <dbReference type="ARBA" id="ARBA00022989"/>
    </source>
</evidence>
<evidence type="ECO:0000313" key="11">
    <source>
        <dbReference type="EMBL" id="KFK36497.1"/>
    </source>
</evidence>
<dbReference type="GO" id="GO:0048226">
    <property type="term" value="C:Casparian strip"/>
    <property type="evidence" value="ECO:0007669"/>
    <property type="project" value="EnsemblPlants"/>
</dbReference>
<protein>
    <recommendedName>
        <fullName evidence="9">CASP-like protein</fullName>
    </recommendedName>
</protein>
<dbReference type="NCBIfam" id="TIGR01569">
    <property type="entry name" value="A_tha_TIGR01569"/>
    <property type="match status" value="1"/>
</dbReference>
<comment type="subunit">
    <text evidence="9">Homodimer and heterodimers.</text>
</comment>
<feature type="transmembrane region" description="Helical" evidence="9">
    <location>
        <begin position="49"/>
        <end position="69"/>
    </location>
</feature>
<dbReference type="PANTHER" id="PTHR36488:SF11">
    <property type="entry name" value="CASP-LIKE PROTEIN"/>
    <property type="match status" value="1"/>
</dbReference>
<proteinExistence type="inferred from homology"/>
<dbReference type="GO" id="GO:0042545">
    <property type="term" value="P:cell wall modification"/>
    <property type="evidence" value="ECO:0007669"/>
    <property type="project" value="EnsemblPlants"/>
</dbReference>
<comment type="function">
    <text evidence="8">Regulates membrane-cell wall junctions and localized cell wall deposition. Required for establishment of the Casparian strip membrane domain (CSD) and the subsequent formation of Casparian strips, a cell wall modification of the root endodermis that determines an apoplastic barrier between the intraorganismal apoplasm and the extraorganismal apoplasm and prevents lateral diffusion.</text>
</comment>
<dbReference type="eggNOG" id="ENOG502R7BC">
    <property type="taxonomic scope" value="Eukaryota"/>
</dbReference>
<dbReference type="Gramene" id="KFK36497">
    <property type="protein sequence ID" value="KFK36497"/>
    <property type="gene ID" value="AALP_AA4G132200"/>
</dbReference>
<evidence type="ECO:0000256" key="7">
    <source>
        <dbReference type="ARBA" id="ARBA00023316"/>
    </source>
</evidence>
<sequence length="205" mass="21984">MAKESTTIDVGEPSNVTKSSSHIVVDGKKKRSFVVANAGGKRGLAIFDFLLRLAAISATLAASIVMFSAEETLPFFTQFLQFQASYDDLPTFQFFVIAVAIVASYLVLSLPFSIVTIVRPLAVAPRLVLLIFDTLVVTLNTAAAASSAAIVYLAHNGNQNTNWLPICQQFGDFCQIVSSAVVAASIAIVFFLVLIIISAIALKRH</sequence>
<keyword evidence="12" id="KW-1185">Reference proteome</keyword>
<gene>
    <name evidence="11" type="ordered locus">AALP_Aa4g132200</name>
</gene>
<evidence type="ECO:0000256" key="6">
    <source>
        <dbReference type="ARBA" id="ARBA00023136"/>
    </source>
</evidence>
<comment type="subcellular location">
    <subcellularLocation>
        <location evidence="1 9">Cell membrane</location>
        <topology evidence="1 9">Multi-pass membrane protein</topology>
    </subcellularLocation>
</comment>
<keyword evidence="7" id="KW-0961">Cell wall biogenesis/degradation</keyword>
<dbReference type="GO" id="GO:0005886">
    <property type="term" value="C:plasma membrane"/>
    <property type="evidence" value="ECO:0007669"/>
    <property type="project" value="UniProtKB-SubCell"/>
</dbReference>
<evidence type="ECO:0000256" key="1">
    <source>
        <dbReference type="ARBA" id="ARBA00004651"/>
    </source>
</evidence>
<evidence type="ECO:0000256" key="9">
    <source>
        <dbReference type="RuleBase" id="RU361233"/>
    </source>
</evidence>
<evidence type="ECO:0000259" key="10">
    <source>
        <dbReference type="Pfam" id="PF04535"/>
    </source>
</evidence>
<feature type="domain" description="Casparian strip membrane protein" evidence="10">
    <location>
        <begin position="42"/>
        <end position="190"/>
    </location>
</feature>
<dbReference type="Proteomes" id="UP000029120">
    <property type="component" value="Chromosome 4"/>
</dbReference>
<dbReference type="PANTHER" id="PTHR36488">
    <property type="entry name" value="CASP-LIKE PROTEIN 1U1"/>
    <property type="match status" value="1"/>
</dbReference>
<feature type="transmembrane region" description="Helical" evidence="9">
    <location>
        <begin position="89"/>
        <end position="115"/>
    </location>
</feature>
<name>A0A087H2Z5_ARAAL</name>
<keyword evidence="5 9" id="KW-1133">Transmembrane helix</keyword>
<dbReference type="OrthoDB" id="753675at2759"/>
<dbReference type="InterPro" id="IPR006459">
    <property type="entry name" value="CASP/CASPL"/>
</dbReference>
<evidence type="ECO:0000256" key="3">
    <source>
        <dbReference type="ARBA" id="ARBA00022475"/>
    </source>
</evidence>
<evidence type="ECO:0000256" key="8">
    <source>
        <dbReference type="ARBA" id="ARBA00025302"/>
    </source>
</evidence>
<organism evidence="11 12">
    <name type="scientific">Arabis alpina</name>
    <name type="common">Alpine rock-cress</name>
    <dbReference type="NCBI Taxonomy" id="50452"/>
    <lineage>
        <taxon>Eukaryota</taxon>
        <taxon>Viridiplantae</taxon>
        <taxon>Streptophyta</taxon>
        <taxon>Embryophyta</taxon>
        <taxon>Tracheophyta</taxon>
        <taxon>Spermatophyta</taxon>
        <taxon>Magnoliopsida</taxon>
        <taxon>eudicotyledons</taxon>
        <taxon>Gunneridae</taxon>
        <taxon>Pentapetalae</taxon>
        <taxon>rosids</taxon>
        <taxon>malvids</taxon>
        <taxon>Brassicales</taxon>
        <taxon>Brassicaceae</taxon>
        <taxon>Arabideae</taxon>
        <taxon>Arabis</taxon>
    </lineage>
</organism>
<dbReference type="GO" id="GO:0007043">
    <property type="term" value="P:cell-cell junction assembly"/>
    <property type="evidence" value="ECO:0007669"/>
    <property type="project" value="EnsemblPlants"/>
</dbReference>
<keyword evidence="3 9" id="KW-1003">Cell membrane</keyword>
<dbReference type="AlphaFoldDB" id="A0A087H2Z5"/>
<reference evidence="12" key="1">
    <citation type="journal article" date="2015" name="Nat. Plants">
        <title>Genome expansion of Arabis alpina linked with retrotransposition and reduced symmetric DNA methylation.</title>
        <authorList>
            <person name="Willing E.M."/>
            <person name="Rawat V."/>
            <person name="Mandakova T."/>
            <person name="Maumus F."/>
            <person name="James G.V."/>
            <person name="Nordstroem K.J."/>
            <person name="Becker C."/>
            <person name="Warthmann N."/>
            <person name="Chica C."/>
            <person name="Szarzynska B."/>
            <person name="Zytnicki M."/>
            <person name="Albani M.C."/>
            <person name="Kiefer C."/>
            <person name="Bergonzi S."/>
            <person name="Castaings L."/>
            <person name="Mateos J.L."/>
            <person name="Berns M.C."/>
            <person name="Bujdoso N."/>
            <person name="Piofczyk T."/>
            <person name="de Lorenzo L."/>
            <person name="Barrero-Sicilia C."/>
            <person name="Mateos I."/>
            <person name="Piednoel M."/>
            <person name="Hagmann J."/>
            <person name="Chen-Min-Tao R."/>
            <person name="Iglesias-Fernandez R."/>
            <person name="Schuster S.C."/>
            <person name="Alonso-Blanco C."/>
            <person name="Roudier F."/>
            <person name="Carbonero P."/>
            <person name="Paz-Ares J."/>
            <person name="Davis S.J."/>
            <person name="Pecinka A."/>
            <person name="Quesneville H."/>
            <person name="Colot V."/>
            <person name="Lysak M.A."/>
            <person name="Weigel D."/>
            <person name="Coupland G."/>
            <person name="Schneeberger K."/>
        </authorList>
    </citation>
    <scope>NUCLEOTIDE SEQUENCE [LARGE SCALE GENOMIC DNA]</scope>
    <source>
        <strain evidence="12">cv. Pajares</strain>
    </source>
</reference>
<evidence type="ECO:0000256" key="2">
    <source>
        <dbReference type="ARBA" id="ARBA00007651"/>
    </source>
</evidence>
<evidence type="ECO:0000313" key="12">
    <source>
        <dbReference type="Proteomes" id="UP000029120"/>
    </source>
</evidence>
<dbReference type="EMBL" id="CM002872">
    <property type="protein sequence ID" value="KFK36497.1"/>
    <property type="molecule type" value="Genomic_DNA"/>
</dbReference>
<dbReference type="GO" id="GO:0042803">
    <property type="term" value="F:protein homodimerization activity"/>
    <property type="evidence" value="ECO:0007669"/>
    <property type="project" value="EnsemblPlants"/>
</dbReference>
<keyword evidence="4 9" id="KW-0812">Transmembrane</keyword>
<accession>A0A087H2Z5</accession>
<dbReference type="InterPro" id="IPR044173">
    <property type="entry name" value="CASPL"/>
</dbReference>
<keyword evidence="6 9" id="KW-0472">Membrane</keyword>